<dbReference type="EMBL" id="QVTD01000024">
    <property type="protein sequence ID" value="RFU60535.1"/>
    <property type="molecule type" value="Genomic_DNA"/>
</dbReference>
<comment type="caution">
    <text evidence="7">The sequence shown here is derived from an EMBL/GenBank/DDBJ whole genome shotgun (WGS) entry which is preliminary data.</text>
</comment>
<dbReference type="RefSeq" id="WP_117324485.1">
    <property type="nucleotide sequence ID" value="NZ_QVTD01000024.1"/>
</dbReference>
<keyword evidence="8" id="KW-1185">Reference proteome</keyword>
<comment type="subunit">
    <text evidence="2">Heterodimer of SbcC and SbcD.</text>
</comment>
<comment type="similarity">
    <text evidence="1">Belongs to the SMC family. SbcC subfamily.</text>
</comment>
<evidence type="ECO:0000256" key="3">
    <source>
        <dbReference type="ARBA" id="ARBA00013368"/>
    </source>
</evidence>
<dbReference type="Proteomes" id="UP000262939">
    <property type="component" value="Unassembled WGS sequence"/>
</dbReference>
<keyword evidence="4" id="KW-0175">Coiled coil</keyword>
<evidence type="ECO:0000256" key="5">
    <source>
        <dbReference type="SAM" id="MobiDB-lite"/>
    </source>
</evidence>
<accession>A0A372L6A0</accession>
<feature type="coiled-coil region" evidence="4">
    <location>
        <begin position="822"/>
        <end position="849"/>
    </location>
</feature>
<evidence type="ECO:0000259" key="6">
    <source>
        <dbReference type="Pfam" id="PF13476"/>
    </source>
</evidence>
<feature type="compositionally biased region" description="Basic and acidic residues" evidence="5">
    <location>
        <begin position="406"/>
        <end position="420"/>
    </location>
</feature>
<evidence type="ECO:0000256" key="4">
    <source>
        <dbReference type="SAM" id="Coils"/>
    </source>
</evidence>
<name>A0A372L6A0_9BACI</name>
<feature type="coiled-coil region" evidence="4">
    <location>
        <begin position="255"/>
        <end position="363"/>
    </location>
</feature>
<gene>
    <name evidence="7" type="ORF">D0466_21160</name>
</gene>
<evidence type="ECO:0000313" key="8">
    <source>
        <dbReference type="Proteomes" id="UP000262939"/>
    </source>
</evidence>
<dbReference type="AlphaFoldDB" id="A0A372L6A0"/>
<organism evidence="7 8">
    <name type="scientific">Peribacillus glennii</name>
    <dbReference type="NCBI Taxonomy" id="2303991"/>
    <lineage>
        <taxon>Bacteria</taxon>
        <taxon>Bacillati</taxon>
        <taxon>Bacillota</taxon>
        <taxon>Bacilli</taxon>
        <taxon>Bacillales</taxon>
        <taxon>Bacillaceae</taxon>
        <taxon>Peribacillus</taxon>
    </lineage>
</organism>
<reference evidence="7 8" key="1">
    <citation type="submission" date="2018-08" db="EMBL/GenBank/DDBJ databases">
        <title>Bacillus chawlae sp. nov., Bacillus glennii sp. nov., and Bacillus saganii sp. nov. Isolated from the Vehicle Assembly Building at Kennedy Space Center where the Viking Spacecraft were Assembled.</title>
        <authorList>
            <person name="Seuylemezian A."/>
            <person name="Vaishampayan P."/>
        </authorList>
    </citation>
    <scope>NUCLEOTIDE SEQUENCE [LARGE SCALE GENOMIC DNA]</scope>
    <source>
        <strain evidence="7 8">V44-8</strain>
    </source>
</reference>
<feature type="region of interest" description="Disordered" evidence="5">
    <location>
        <begin position="398"/>
        <end position="420"/>
    </location>
</feature>
<dbReference type="GO" id="GO:0016887">
    <property type="term" value="F:ATP hydrolysis activity"/>
    <property type="evidence" value="ECO:0007669"/>
    <property type="project" value="InterPro"/>
</dbReference>
<dbReference type="PANTHER" id="PTHR32114:SF2">
    <property type="entry name" value="ABC TRANSPORTER ABCH.3"/>
    <property type="match status" value="1"/>
</dbReference>
<dbReference type="InterPro" id="IPR027417">
    <property type="entry name" value="P-loop_NTPase"/>
</dbReference>
<dbReference type="GO" id="GO:0006302">
    <property type="term" value="P:double-strand break repair"/>
    <property type="evidence" value="ECO:0007669"/>
    <property type="project" value="InterPro"/>
</dbReference>
<dbReference type="PANTHER" id="PTHR32114">
    <property type="entry name" value="ABC TRANSPORTER ABCH.3"/>
    <property type="match status" value="1"/>
</dbReference>
<feature type="coiled-coil region" evidence="4">
    <location>
        <begin position="695"/>
        <end position="789"/>
    </location>
</feature>
<dbReference type="Pfam" id="PF13558">
    <property type="entry name" value="SbcC_Walker_B"/>
    <property type="match status" value="1"/>
</dbReference>
<dbReference type="SUPFAM" id="SSF52540">
    <property type="entry name" value="P-loop containing nucleoside triphosphate hydrolases"/>
    <property type="match status" value="1"/>
</dbReference>
<dbReference type="Gene3D" id="3.40.50.300">
    <property type="entry name" value="P-loop containing nucleotide triphosphate hydrolases"/>
    <property type="match status" value="2"/>
</dbReference>
<feature type="domain" description="Rad50/SbcC-type AAA" evidence="6">
    <location>
        <begin position="5"/>
        <end position="212"/>
    </location>
</feature>
<evidence type="ECO:0000313" key="7">
    <source>
        <dbReference type="EMBL" id="RFU60535.1"/>
    </source>
</evidence>
<sequence>MRPLSLTMQAFGPYAGRETIDFTALGNRTMFVISGKTGSGKTTIFDGISFAIYGKASGEDRNGQELRSQFADNDLSTEVTLLFTLRGKTYSIWRAPQQERKKKTGEGVVTVTSKAELYEIDAAGDKKLLGSNVREVDDTIKMIMQIDANQFRQILMIPQGEFRKLLTSDSKDKEQILQKLFHTELYKRIEEKLKEQAAELRKLSEKSRTDRISLMKEIQPGENEELKAALLSDEPNEQHVLPLLAAEISQSDQKINALTVDLRKKQEARDRIQGEIAKAEDLLQRFAERERLQQEKEELEKKKADIGINKEQISLAQKASVLEKQEQLYLRVGKQMKLAKEELEKLQKEADALSADKARNEIIYETQAARAPERDKALAEVHRLQQLKDSVQAFSELSENTQNAEKQWKESSQKRERTEASISKIEKDMETLLDEKNAGEKAAVDYVEKERELEKNQELLKKLRKLKDSYQELTKRRAALKEKQERLQIANRATASEKENMEALDKAWRESQAGFLAASLENGLSCPVCGSTEHPLPAHSPDKMPSEVELNRQREIVAKSETEKGNAEVQFYQAESQFDSANATYLEKIQELEDVLERFDVSQISDYESKHVALRTKLEQELAALYAKKASIGEINEQLNKMKGKSVEAKSLLENLRKDEETAKNSFLQQSVKLAGLKESLPEQIRTMEAYKLVLNKAIKHHQNLQNAFDEAMARLQSSKENESVILAKKESTSGQLEKLEAELNKERESFKDEMVKLGFETYGAYTSAKKAELEIQSLQEAVQQFEQRFHSVTGLCHDIELKLKGMEKPDLEGLRKTFELIDGELEAVRSLQNQLASAKVKNEEIIGKIKAVIEEQKTLDEKYSLIGHLHEISKGQNPYKITFERYVLAAFLDDILKVANTRLLKMTSGRFQLLRKVDPTRKNVQSGLELSVFDQYTGQERHVKTLSGGESFKAALSLALGLADVVQEYAGGISLETMFIDEGFGTLDPESLDNAIEALIDIQSSGRLVGIISHVPELKERIDVRLEVHSTQQGSSTEFQFYGA</sequence>
<dbReference type="InterPro" id="IPR038729">
    <property type="entry name" value="Rad50/SbcC_AAA"/>
</dbReference>
<evidence type="ECO:0000256" key="2">
    <source>
        <dbReference type="ARBA" id="ARBA00011322"/>
    </source>
</evidence>
<evidence type="ECO:0000256" key="1">
    <source>
        <dbReference type="ARBA" id="ARBA00006930"/>
    </source>
</evidence>
<proteinExistence type="inferred from homology"/>
<dbReference type="OrthoDB" id="9795626at2"/>
<dbReference type="Pfam" id="PF13476">
    <property type="entry name" value="AAA_23"/>
    <property type="match status" value="1"/>
</dbReference>
<protein>
    <recommendedName>
        <fullName evidence="3">Nuclease SbcCD subunit C</fullName>
    </recommendedName>
</protein>